<evidence type="ECO:0000256" key="3">
    <source>
        <dbReference type="ARBA" id="ARBA00022729"/>
    </source>
</evidence>
<feature type="signal peptide" evidence="5">
    <location>
        <begin position="1"/>
        <end position="28"/>
    </location>
</feature>
<dbReference type="Pfam" id="PF13416">
    <property type="entry name" value="SBP_bac_8"/>
    <property type="match status" value="1"/>
</dbReference>
<protein>
    <submittedName>
        <fullName evidence="6">Spermidine/putrescine ABC transporter substrate-binding protein</fullName>
    </submittedName>
</protein>
<keyword evidence="7" id="KW-1185">Reference proteome</keyword>
<dbReference type="InterPro" id="IPR006059">
    <property type="entry name" value="SBP"/>
</dbReference>
<evidence type="ECO:0000313" key="6">
    <source>
        <dbReference type="EMBL" id="MCJ2541677.1"/>
    </source>
</evidence>
<sequence length="354" mass="39252">MKKWIASVTTLLCCLLTLGTFWPKTTSAQQQTLNLYIWSEYIDPDIITAFEAETNSRVVVSLYESNEDMVAKLQGGGVSQYDIVVPTDYIVPNMLELGLLQPLNKDLIPNFSNLGEKFVSLPFDPENTYTAAYQWGTTGIGYRRDRLPEDFERSWGLIFDPEQQVGPFVMIDDMRSMIGAAAIYLGFDMNTTVPSELRQIQQLLIETKRRSAGLIGGVGGKNQLVSGTANVAIVYSGDALQAAEETPEIGYFVPQEGANIWLDTLAIPARAPNPELANRFINFILEPEIGAQLSNYNRFATPNAAALPMIEPEDLENPAIYPDEEILAKLTYSSVLSGEEMRLIDALWTTVKSS</sequence>
<comment type="caution">
    <text evidence="6">The sequence shown here is derived from an EMBL/GenBank/DDBJ whole genome shotgun (WGS) entry which is preliminary data.</text>
</comment>
<gene>
    <name evidence="6" type="ORF">JX360_01955</name>
</gene>
<evidence type="ECO:0000256" key="1">
    <source>
        <dbReference type="ARBA" id="ARBA00004418"/>
    </source>
</evidence>
<dbReference type="PANTHER" id="PTHR30222">
    <property type="entry name" value="SPERMIDINE/PUTRESCINE-BINDING PERIPLASMIC PROTEIN"/>
    <property type="match status" value="1"/>
</dbReference>
<dbReference type="Proteomes" id="UP000830835">
    <property type="component" value="Unassembled WGS sequence"/>
</dbReference>
<dbReference type="SUPFAM" id="SSF53850">
    <property type="entry name" value="Periplasmic binding protein-like II"/>
    <property type="match status" value="1"/>
</dbReference>
<evidence type="ECO:0000313" key="7">
    <source>
        <dbReference type="Proteomes" id="UP000830835"/>
    </source>
</evidence>
<dbReference type="PIRSF" id="PIRSF019574">
    <property type="entry name" value="Periplasmic_polyamine_BP"/>
    <property type="match status" value="1"/>
</dbReference>
<proteinExistence type="predicted"/>
<dbReference type="PANTHER" id="PTHR30222:SF17">
    <property type="entry name" value="SPERMIDINE_PUTRESCINE-BINDING PERIPLASMIC PROTEIN"/>
    <property type="match status" value="1"/>
</dbReference>
<dbReference type="PRINTS" id="PR00909">
    <property type="entry name" value="SPERMDNBNDNG"/>
</dbReference>
<evidence type="ECO:0000256" key="2">
    <source>
        <dbReference type="ARBA" id="ARBA00022448"/>
    </source>
</evidence>
<evidence type="ECO:0000256" key="5">
    <source>
        <dbReference type="SAM" id="SignalP"/>
    </source>
</evidence>
<evidence type="ECO:0000256" key="4">
    <source>
        <dbReference type="ARBA" id="ARBA00022764"/>
    </source>
</evidence>
<reference evidence="6" key="1">
    <citation type="submission" date="2021-02" db="EMBL/GenBank/DDBJ databases">
        <title>The CRISPR/cas machinery reduction and long-range gene transfer in the hot spring cyanobacterium Synechococcus.</title>
        <authorList>
            <person name="Dvorak P."/>
            <person name="Jahodarova E."/>
            <person name="Hasler P."/>
            <person name="Poulickova A."/>
        </authorList>
    </citation>
    <scope>NUCLEOTIDE SEQUENCE</scope>
    <source>
        <strain evidence="6">Rupite</strain>
    </source>
</reference>
<name>A0ABT0C7I7_THEVL</name>
<keyword evidence="2" id="KW-0813">Transport</keyword>
<dbReference type="CDD" id="cd13590">
    <property type="entry name" value="PBP2_PotD_PotF_like"/>
    <property type="match status" value="1"/>
</dbReference>
<feature type="chain" id="PRO_5047292855" evidence="5">
    <location>
        <begin position="29"/>
        <end position="354"/>
    </location>
</feature>
<dbReference type="RefSeq" id="WP_244348798.1">
    <property type="nucleotide sequence ID" value="NZ_JAFIRA010000002.1"/>
</dbReference>
<keyword evidence="4" id="KW-0574">Periplasm</keyword>
<dbReference type="EMBL" id="JAFIRA010000002">
    <property type="protein sequence ID" value="MCJ2541677.1"/>
    <property type="molecule type" value="Genomic_DNA"/>
</dbReference>
<dbReference type="InterPro" id="IPR001188">
    <property type="entry name" value="Sperm_putr-bd"/>
</dbReference>
<keyword evidence="3 5" id="KW-0732">Signal</keyword>
<accession>A0ABT0C7I7</accession>
<organism evidence="6 7">
    <name type="scientific">Thermostichus vulcanus str. 'Rupite'</name>
    <dbReference type="NCBI Taxonomy" id="2813851"/>
    <lineage>
        <taxon>Bacteria</taxon>
        <taxon>Bacillati</taxon>
        <taxon>Cyanobacteriota</taxon>
        <taxon>Cyanophyceae</taxon>
        <taxon>Thermostichales</taxon>
        <taxon>Thermostichaceae</taxon>
        <taxon>Thermostichus</taxon>
    </lineage>
</organism>
<comment type="subcellular location">
    <subcellularLocation>
        <location evidence="1">Periplasm</location>
    </subcellularLocation>
</comment>
<dbReference type="Gene3D" id="3.40.190.10">
    <property type="entry name" value="Periplasmic binding protein-like II"/>
    <property type="match status" value="2"/>
</dbReference>